<dbReference type="OMA" id="YHATTPF"/>
<dbReference type="Proteomes" id="UP000008022">
    <property type="component" value="Unassembled WGS sequence"/>
</dbReference>
<dbReference type="EnsemblPlants" id="ORUFI02G06580.1">
    <property type="protein sequence ID" value="ORUFI02G06580.1"/>
    <property type="gene ID" value="ORUFI02G06580"/>
</dbReference>
<dbReference type="Gramene" id="ORUFI02G06580.1">
    <property type="protein sequence ID" value="ORUFI02G06580.1"/>
    <property type="gene ID" value="ORUFI02G06580"/>
</dbReference>
<dbReference type="AlphaFoldDB" id="A0A0E0NAV9"/>
<organism evidence="1 2">
    <name type="scientific">Oryza rufipogon</name>
    <name type="common">Brownbeard rice</name>
    <name type="synonym">Asian wild rice</name>
    <dbReference type="NCBI Taxonomy" id="4529"/>
    <lineage>
        <taxon>Eukaryota</taxon>
        <taxon>Viridiplantae</taxon>
        <taxon>Streptophyta</taxon>
        <taxon>Embryophyta</taxon>
        <taxon>Tracheophyta</taxon>
        <taxon>Spermatophyta</taxon>
        <taxon>Magnoliopsida</taxon>
        <taxon>Liliopsida</taxon>
        <taxon>Poales</taxon>
        <taxon>Poaceae</taxon>
        <taxon>BOP clade</taxon>
        <taxon>Oryzoideae</taxon>
        <taxon>Oryzeae</taxon>
        <taxon>Oryzinae</taxon>
        <taxon>Oryza</taxon>
    </lineage>
</organism>
<sequence>MYIKEAFTWVKSNNRRLLNVGDIDRTSTSYICTSCSMWLTEEDRMMDGCYCAMSSTSLYHATTPFHDSIIDYRSPSGCPLHYLSQDTYRHLHPYSKIQ</sequence>
<evidence type="ECO:0000313" key="1">
    <source>
        <dbReference type="EnsemblPlants" id="ORUFI02G06580.1"/>
    </source>
</evidence>
<evidence type="ECO:0000313" key="2">
    <source>
        <dbReference type="Proteomes" id="UP000008022"/>
    </source>
</evidence>
<accession>A0A0E0NAV9</accession>
<name>A0A0E0NAV9_ORYRU</name>
<protein>
    <submittedName>
        <fullName evidence="1">Uncharacterized protein</fullName>
    </submittedName>
</protein>
<proteinExistence type="predicted"/>
<dbReference type="HOGENOM" id="CLU_120192_1_2_1"/>
<reference evidence="1" key="2">
    <citation type="submission" date="2015-06" db="UniProtKB">
        <authorList>
            <consortium name="EnsemblPlants"/>
        </authorList>
    </citation>
    <scope>IDENTIFICATION</scope>
</reference>
<reference evidence="2" key="1">
    <citation type="submission" date="2013-06" db="EMBL/GenBank/DDBJ databases">
        <authorList>
            <person name="Zhao Q."/>
        </authorList>
    </citation>
    <scope>NUCLEOTIDE SEQUENCE</scope>
    <source>
        <strain evidence="2">cv. W1943</strain>
    </source>
</reference>
<keyword evidence="2" id="KW-1185">Reference proteome</keyword>